<evidence type="ECO:0000313" key="2">
    <source>
        <dbReference type="Proteomes" id="UP001161423"/>
    </source>
</evidence>
<protein>
    <recommendedName>
        <fullName evidence="3">STAS domain-containing protein</fullName>
    </recommendedName>
</protein>
<organism evidence="1 2">
    <name type="scientific">Methylophaga thalassica</name>
    <dbReference type="NCBI Taxonomy" id="40223"/>
    <lineage>
        <taxon>Bacteria</taxon>
        <taxon>Pseudomonadati</taxon>
        <taxon>Pseudomonadota</taxon>
        <taxon>Gammaproteobacteria</taxon>
        <taxon>Thiotrichales</taxon>
        <taxon>Piscirickettsiaceae</taxon>
        <taxon>Methylophaga</taxon>
    </lineage>
</organism>
<reference evidence="1" key="2">
    <citation type="submission" date="2023-01" db="EMBL/GenBank/DDBJ databases">
        <title>Draft genome sequence of Methylophaga thalassica strain NBRC 102424.</title>
        <authorList>
            <person name="Sun Q."/>
            <person name="Mori K."/>
        </authorList>
    </citation>
    <scope>NUCLEOTIDE SEQUENCE</scope>
    <source>
        <strain evidence="1">NBRC 102424</strain>
    </source>
</reference>
<sequence>MLGNTQIPSVYPNKQKPHIKTTINVNILSGGVCLLDSSDSEYVSSAAVAQISGAKDVRMEQVTSLPMLSINPQREHLTLLGLDIATLQNA</sequence>
<dbReference type="Proteomes" id="UP001161423">
    <property type="component" value="Unassembled WGS sequence"/>
</dbReference>
<keyword evidence="2" id="KW-1185">Reference proteome</keyword>
<name>A0ABQ5TSF3_9GAMM</name>
<proteinExistence type="predicted"/>
<gene>
    <name evidence="1" type="ORF">GCM10007891_09450</name>
</gene>
<evidence type="ECO:0008006" key="3">
    <source>
        <dbReference type="Google" id="ProtNLM"/>
    </source>
</evidence>
<reference evidence="1" key="1">
    <citation type="journal article" date="2014" name="Int. J. Syst. Evol. Microbiol.">
        <title>Complete genome of a new Firmicutes species belonging to the dominant human colonic microbiota ('Ruminococcus bicirculans') reveals two chromosomes and a selective capacity to utilize plant glucans.</title>
        <authorList>
            <consortium name="NISC Comparative Sequencing Program"/>
            <person name="Wegmann U."/>
            <person name="Louis P."/>
            <person name="Goesmann A."/>
            <person name="Henrissat B."/>
            <person name="Duncan S.H."/>
            <person name="Flint H.J."/>
        </authorList>
    </citation>
    <scope>NUCLEOTIDE SEQUENCE</scope>
    <source>
        <strain evidence="1">NBRC 102424</strain>
    </source>
</reference>
<dbReference type="EMBL" id="BSND01000004">
    <property type="protein sequence ID" value="GLP99091.1"/>
    <property type="molecule type" value="Genomic_DNA"/>
</dbReference>
<evidence type="ECO:0000313" key="1">
    <source>
        <dbReference type="EMBL" id="GLP99091.1"/>
    </source>
</evidence>
<accession>A0ABQ5TSF3</accession>
<comment type="caution">
    <text evidence="1">The sequence shown here is derived from an EMBL/GenBank/DDBJ whole genome shotgun (WGS) entry which is preliminary data.</text>
</comment>